<gene>
    <name evidence="1" type="ORF">SAMN05444377_1283</name>
</gene>
<dbReference type="EMBL" id="FQVQ01000028">
    <property type="protein sequence ID" value="SHF85971.1"/>
    <property type="molecule type" value="Genomic_DNA"/>
</dbReference>
<organism evidence="1 2">
    <name type="scientific">Flavobacterium fontis</name>
    <dbReference type="NCBI Taxonomy" id="1124188"/>
    <lineage>
        <taxon>Bacteria</taxon>
        <taxon>Pseudomonadati</taxon>
        <taxon>Bacteroidota</taxon>
        <taxon>Flavobacteriia</taxon>
        <taxon>Flavobacteriales</taxon>
        <taxon>Flavobacteriaceae</taxon>
        <taxon>Flavobacterium</taxon>
    </lineage>
</organism>
<proteinExistence type="predicted"/>
<name>A0A1M5F487_9FLAO</name>
<accession>A0A1M5F487</accession>
<protein>
    <submittedName>
        <fullName evidence="1">Uncharacterized protein</fullName>
    </submittedName>
</protein>
<sequence>MLHGHKGPEQFWKFEEGMNMFLNYKQLKPIKRNVKFDKFEKMLYIPEPKIDTITGANSG</sequence>
<keyword evidence="2" id="KW-1185">Reference proteome</keyword>
<evidence type="ECO:0000313" key="2">
    <source>
        <dbReference type="Proteomes" id="UP000184147"/>
    </source>
</evidence>
<dbReference type="STRING" id="1124188.SAMN05444377_1283"/>
<dbReference type="Proteomes" id="UP000184147">
    <property type="component" value="Unassembled WGS sequence"/>
</dbReference>
<evidence type="ECO:0000313" key="1">
    <source>
        <dbReference type="EMBL" id="SHF85971.1"/>
    </source>
</evidence>
<reference evidence="1 2" key="1">
    <citation type="submission" date="2016-11" db="EMBL/GenBank/DDBJ databases">
        <authorList>
            <person name="Jaros S."/>
            <person name="Januszkiewicz K."/>
            <person name="Wedrychowicz H."/>
        </authorList>
    </citation>
    <scope>NUCLEOTIDE SEQUENCE [LARGE SCALE GENOMIC DNA]</scope>
    <source>
        <strain evidence="1 2">DSM 25660</strain>
    </source>
</reference>
<dbReference type="AlphaFoldDB" id="A0A1M5F487"/>